<evidence type="ECO:0000313" key="4">
    <source>
        <dbReference type="Proteomes" id="UP000017048"/>
    </source>
</evidence>
<reference evidence="3 4" key="1">
    <citation type="journal article" date="2014" name="BMC Genomics">
        <title>Genome based analysis of type-I polyketide synthase and nonribosomal peptide synthetase gene clusters in seven strains of five representative Nocardia species.</title>
        <authorList>
            <person name="Komaki H."/>
            <person name="Ichikawa N."/>
            <person name="Hosoyama A."/>
            <person name="Takahashi-Nakaguchi A."/>
            <person name="Matsuzawa T."/>
            <person name="Suzuki K."/>
            <person name="Fujita N."/>
            <person name="Gonoi T."/>
        </authorList>
    </citation>
    <scope>NUCLEOTIDE SEQUENCE [LARGE SCALE GENOMIC DNA]</scope>
    <source>
        <strain evidence="3 4">NBRC 15531</strain>
    </source>
</reference>
<accession>U5EC59</accession>
<keyword evidence="2" id="KW-0732">Signal</keyword>
<keyword evidence="4" id="KW-1185">Reference proteome</keyword>
<gene>
    <name evidence="3" type="ORF">NCAST_37_00090</name>
</gene>
<evidence type="ECO:0000256" key="1">
    <source>
        <dbReference type="SAM" id="MobiDB-lite"/>
    </source>
</evidence>
<sequence>MAFTKLLAAGITALAIGALTAGPAAATPTPAPSVSPTADAPSTGSSLIDGVGSLLRQLQCGSAYSCNPPA</sequence>
<feature type="chain" id="PRO_5004659605" evidence="2">
    <location>
        <begin position="27"/>
        <end position="70"/>
    </location>
</feature>
<dbReference type="GeneID" id="91515337"/>
<dbReference type="EMBL" id="BAFO02000037">
    <property type="protein sequence ID" value="GAD87702.1"/>
    <property type="molecule type" value="Genomic_DNA"/>
</dbReference>
<name>U5EC59_NOCAS</name>
<organism evidence="3 4">
    <name type="scientific">Nocardia asteroides NBRC 15531</name>
    <dbReference type="NCBI Taxonomy" id="1110697"/>
    <lineage>
        <taxon>Bacteria</taxon>
        <taxon>Bacillati</taxon>
        <taxon>Actinomycetota</taxon>
        <taxon>Actinomycetes</taxon>
        <taxon>Mycobacteriales</taxon>
        <taxon>Nocardiaceae</taxon>
        <taxon>Nocardia</taxon>
    </lineage>
</organism>
<feature type="region of interest" description="Disordered" evidence="1">
    <location>
        <begin position="24"/>
        <end position="45"/>
    </location>
</feature>
<evidence type="ECO:0000256" key="2">
    <source>
        <dbReference type="SAM" id="SignalP"/>
    </source>
</evidence>
<dbReference type="RefSeq" id="WP_019045224.1">
    <property type="nucleotide sequence ID" value="NZ_BAFO02000037.1"/>
</dbReference>
<dbReference type="AlphaFoldDB" id="U5EC59"/>
<protein>
    <submittedName>
        <fullName evidence="3">Uncharacterized protein</fullName>
    </submittedName>
</protein>
<feature type="signal peptide" evidence="2">
    <location>
        <begin position="1"/>
        <end position="26"/>
    </location>
</feature>
<proteinExistence type="predicted"/>
<evidence type="ECO:0000313" key="3">
    <source>
        <dbReference type="EMBL" id="GAD87702.1"/>
    </source>
</evidence>
<feature type="compositionally biased region" description="Low complexity" evidence="1">
    <location>
        <begin position="24"/>
        <end position="43"/>
    </location>
</feature>
<dbReference type="Proteomes" id="UP000017048">
    <property type="component" value="Unassembled WGS sequence"/>
</dbReference>
<comment type="caution">
    <text evidence="3">The sequence shown here is derived from an EMBL/GenBank/DDBJ whole genome shotgun (WGS) entry which is preliminary data.</text>
</comment>